<evidence type="ECO:0000313" key="3">
    <source>
        <dbReference type="EMBL" id="XAG93422.1"/>
    </source>
</evidence>
<reference evidence="3" key="1">
    <citation type="submission" date="2024-04" db="EMBL/GenBank/DDBJ databases">
        <authorList>
            <person name="Deptula P."/>
        </authorList>
    </citation>
    <scope>NUCLEOTIDE SEQUENCE</scope>
</reference>
<evidence type="ECO:0008006" key="4">
    <source>
        <dbReference type="Google" id="ProtNLM"/>
    </source>
</evidence>
<protein>
    <recommendedName>
        <fullName evidence="4">Minor tail protein</fullName>
    </recommendedName>
</protein>
<accession>A0AAU6VY61</accession>
<feature type="transmembrane region" description="Helical" evidence="2">
    <location>
        <begin position="51"/>
        <end position="74"/>
    </location>
</feature>
<evidence type="ECO:0000256" key="1">
    <source>
        <dbReference type="SAM" id="MobiDB-lite"/>
    </source>
</evidence>
<keyword evidence="2" id="KW-0472">Membrane</keyword>
<evidence type="ECO:0000256" key="2">
    <source>
        <dbReference type="SAM" id="Phobius"/>
    </source>
</evidence>
<feature type="compositionally biased region" description="Low complexity" evidence="1">
    <location>
        <begin position="1"/>
        <end position="16"/>
    </location>
</feature>
<keyword evidence="2" id="KW-1133">Transmembrane helix</keyword>
<proteinExistence type="predicted"/>
<dbReference type="EMBL" id="PP693361">
    <property type="protein sequence ID" value="XAG93422.1"/>
    <property type="molecule type" value="Genomic_DNA"/>
</dbReference>
<sequence>MPGSSPSISPGASPSPVVSPSPTPVPTVTVTASPSSPSSPLPVHVVSSEPVGGLLVFLCLALGCAVLFLGMIAVRGRA</sequence>
<feature type="compositionally biased region" description="Low complexity" evidence="1">
    <location>
        <begin position="26"/>
        <end position="43"/>
    </location>
</feature>
<name>A0AAU6VY61_9VIRU</name>
<organism evidence="3">
    <name type="scientific">Propionibacterium phage Philemon</name>
    <dbReference type="NCBI Taxonomy" id="3141823"/>
    <lineage>
        <taxon>Viruses</taxon>
        <taxon>Monodnaviria</taxon>
        <taxon>Loebvirae</taxon>
        <taxon>Hofneiviricota</taxon>
        <taxon>Faserviricetes</taxon>
        <taxon>Tubulavirales</taxon>
        <taxon>Paulinoviridae</taxon>
        <taxon>Bifilivirus</taxon>
        <taxon>Bifilivirus philemonii</taxon>
    </lineage>
</organism>
<feature type="region of interest" description="Disordered" evidence="1">
    <location>
        <begin position="1"/>
        <end position="43"/>
    </location>
</feature>
<keyword evidence="2" id="KW-0812">Transmembrane</keyword>